<dbReference type="Gene3D" id="1.10.10.10">
    <property type="entry name" value="Winged helix-like DNA-binding domain superfamily/Winged helix DNA-binding domain"/>
    <property type="match status" value="1"/>
</dbReference>
<dbReference type="Pfam" id="PF00027">
    <property type="entry name" value="cNMP_binding"/>
    <property type="match status" value="1"/>
</dbReference>
<dbReference type="InterPro" id="IPR036390">
    <property type="entry name" value="WH_DNA-bd_sf"/>
</dbReference>
<keyword evidence="2" id="KW-0238">DNA-binding</keyword>
<feature type="domain" description="Cyclic nucleotide-binding" evidence="4">
    <location>
        <begin position="11"/>
        <end position="131"/>
    </location>
</feature>
<dbReference type="SUPFAM" id="SSF51206">
    <property type="entry name" value="cAMP-binding domain-like"/>
    <property type="match status" value="1"/>
</dbReference>
<dbReference type="InterPro" id="IPR012318">
    <property type="entry name" value="HTH_CRP"/>
</dbReference>
<dbReference type="InterPro" id="IPR036388">
    <property type="entry name" value="WH-like_DNA-bd_sf"/>
</dbReference>
<dbReference type="GO" id="GO:0003677">
    <property type="term" value="F:DNA binding"/>
    <property type="evidence" value="ECO:0007669"/>
    <property type="project" value="UniProtKB-KW"/>
</dbReference>
<organism evidence="6 7">
    <name type="scientific">Chloroflexus aggregans (strain MD-66 / DSM 9485)</name>
    <dbReference type="NCBI Taxonomy" id="326427"/>
    <lineage>
        <taxon>Bacteria</taxon>
        <taxon>Bacillati</taxon>
        <taxon>Chloroflexota</taxon>
        <taxon>Chloroflexia</taxon>
        <taxon>Chloroflexales</taxon>
        <taxon>Chloroflexineae</taxon>
        <taxon>Chloroflexaceae</taxon>
        <taxon>Chloroflexus</taxon>
    </lineage>
</organism>
<keyword evidence="7" id="KW-1185">Reference proteome</keyword>
<dbReference type="Pfam" id="PF13545">
    <property type="entry name" value="HTH_Crp_2"/>
    <property type="match status" value="1"/>
</dbReference>
<evidence type="ECO:0000256" key="3">
    <source>
        <dbReference type="ARBA" id="ARBA00023163"/>
    </source>
</evidence>
<dbReference type="Proteomes" id="UP000002508">
    <property type="component" value="Chromosome"/>
</dbReference>
<dbReference type="PANTHER" id="PTHR24567">
    <property type="entry name" value="CRP FAMILY TRANSCRIPTIONAL REGULATORY PROTEIN"/>
    <property type="match status" value="1"/>
</dbReference>
<evidence type="ECO:0000313" key="7">
    <source>
        <dbReference type="Proteomes" id="UP000002508"/>
    </source>
</evidence>
<feature type="domain" description="HTH crp-type" evidence="5">
    <location>
        <begin position="145"/>
        <end position="217"/>
    </location>
</feature>
<dbReference type="OrthoDB" id="156829at2"/>
<evidence type="ECO:0000256" key="1">
    <source>
        <dbReference type="ARBA" id="ARBA00023015"/>
    </source>
</evidence>
<dbReference type="InterPro" id="IPR050397">
    <property type="entry name" value="Env_Response_Regulators"/>
</dbReference>
<evidence type="ECO:0000313" key="6">
    <source>
        <dbReference type="EMBL" id="ACL24915.1"/>
    </source>
</evidence>
<dbReference type="RefSeq" id="WP_015940774.1">
    <property type="nucleotide sequence ID" value="NC_011831.1"/>
</dbReference>
<reference evidence="6" key="1">
    <citation type="submission" date="2008-12" db="EMBL/GenBank/DDBJ databases">
        <title>Complete sequence of Chloroflexus aggregans DSM 9485.</title>
        <authorList>
            <consortium name="US DOE Joint Genome Institute"/>
            <person name="Lucas S."/>
            <person name="Copeland A."/>
            <person name="Lapidus A."/>
            <person name="Glavina del Rio T."/>
            <person name="Dalin E."/>
            <person name="Tice H."/>
            <person name="Pitluck S."/>
            <person name="Foster B."/>
            <person name="Larimer F."/>
            <person name="Land M."/>
            <person name="Hauser L."/>
            <person name="Kyrpides N."/>
            <person name="Mikhailova N."/>
            <person name="Bryant D."/>
            <person name="Richardson P."/>
        </authorList>
    </citation>
    <scope>NUCLEOTIDE SEQUENCE</scope>
    <source>
        <strain evidence="6">DSM 9485</strain>
    </source>
</reference>
<accession>B8GBU8</accession>
<dbReference type="PROSITE" id="PS50042">
    <property type="entry name" value="CNMP_BINDING_3"/>
    <property type="match status" value="1"/>
</dbReference>
<dbReference type="STRING" id="326427.Cagg_2027"/>
<dbReference type="GO" id="GO:0003700">
    <property type="term" value="F:DNA-binding transcription factor activity"/>
    <property type="evidence" value="ECO:0007669"/>
    <property type="project" value="TreeGrafter"/>
</dbReference>
<dbReference type="SMART" id="SM00419">
    <property type="entry name" value="HTH_CRP"/>
    <property type="match status" value="1"/>
</dbReference>
<dbReference type="SMART" id="SM00100">
    <property type="entry name" value="cNMP"/>
    <property type="match status" value="1"/>
</dbReference>
<evidence type="ECO:0000259" key="4">
    <source>
        <dbReference type="PROSITE" id="PS50042"/>
    </source>
</evidence>
<name>B8GBU8_CHLAD</name>
<sequence>MNSDTLSHSRLLTGLASNDIAVIMRFAETIQVKRDTQLFADGDPATHLYLIVTGQIRLYKLTPTGRQSVFRIAEAHEVIGLSAIVSESRYTLYAQSISAGHMLAWPTLMFQSLMQQFPQLQRNAMQLLSEYREDLQDQLLEMATNDVEIRLAKALVRWMKRHCDMACPAPLTIPLLQRDLADLIGASPYTISRLLHQWQEEGLVQVQHGRLIVSDRQQLFAKAEVL</sequence>
<gene>
    <name evidence="6" type="ordered locus">Cagg_2027</name>
</gene>
<evidence type="ECO:0000256" key="2">
    <source>
        <dbReference type="ARBA" id="ARBA00023125"/>
    </source>
</evidence>
<dbReference type="SUPFAM" id="SSF46785">
    <property type="entry name" value="Winged helix' DNA-binding domain"/>
    <property type="match status" value="1"/>
</dbReference>
<dbReference type="CDD" id="cd00038">
    <property type="entry name" value="CAP_ED"/>
    <property type="match status" value="1"/>
</dbReference>
<evidence type="ECO:0000259" key="5">
    <source>
        <dbReference type="PROSITE" id="PS51063"/>
    </source>
</evidence>
<dbReference type="Gene3D" id="2.60.120.10">
    <property type="entry name" value="Jelly Rolls"/>
    <property type="match status" value="1"/>
</dbReference>
<dbReference type="GO" id="GO:0005829">
    <property type="term" value="C:cytosol"/>
    <property type="evidence" value="ECO:0007669"/>
    <property type="project" value="TreeGrafter"/>
</dbReference>
<dbReference type="HOGENOM" id="CLU_075053_3_1_0"/>
<dbReference type="PANTHER" id="PTHR24567:SF28">
    <property type="entry name" value="LISTERIOLYSIN REGULATORY PROTEIN"/>
    <property type="match status" value="1"/>
</dbReference>
<keyword evidence="1" id="KW-0805">Transcription regulation</keyword>
<proteinExistence type="predicted"/>
<dbReference type="KEGG" id="cag:Cagg_2027"/>
<dbReference type="InterPro" id="IPR014710">
    <property type="entry name" value="RmlC-like_jellyroll"/>
</dbReference>
<dbReference type="PROSITE" id="PS51063">
    <property type="entry name" value="HTH_CRP_2"/>
    <property type="match status" value="1"/>
</dbReference>
<keyword evidence="3" id="KW-0804">Transcription</keyword>
<dbReference type="AlphaFoldDB" id="B8GBU8"/>
<dbReference type="eggNOG" id="COG0664">
    <property type="taxonomic scope" value="Bacteria"/>
</dbReference>
<dbReference type="InterPro" id="IPR000595">
    <property type="entry name" value="cNMP-bd_dom"/>
</dbReference>
<protein>
    <submittedName>
        <fullName evidence="6">Transcriptional regulator, Crp/Fnr family</fullName>
    </submittedName>
</protein>
<dbReference type="InterPro" id="IPR018490">
    <property type="entry name" value="cNMP-bd_dom_sf"/>
</dbReference>
<dbReference type="EMBL" id="CP001337">
    <property type="protein sequence ID" value="ACL24915.1"/>
    <property type="molecule type" value="Genomic_DNA"/>
</dbReference>